<dbReference type="AlphaFoldDB" id="A0A815YH45"/>
<dbReference type="Proteomes" id="UP000663854">
    <property type="component" value="Unassembled WGS sequence"/>
</dbReference>
<evidence type="ECO:0000313" key="2">
    <source>
        <dbReference type="EMBL" id="CAF1295984.1"/>
    </source>
</evidence>
<dbReference type="InterPro" id="IPR035309">
    <property type="entry name" value="PSME4"/>
</dbReference>
<dbReference type="EMBL" id="CAJNOL010003670">
    <property type="protein sequence ID" value="CAF1570455.1"/>
    <property type="molecule type" value="Genomic_DNA"/>
</dbReference>
<sequence>MEKIYKRFNNVAIVENTNEISKQAAIDLWQKLASSFYNHVFHDLLHHTNNTCPGDHKDNLWITYNDYQPPKTQIEWKQTCFLDKCYHGYYEWPKIIKYPMNKRESYTKETMPEHGLSRNFGLGLIDHFMEQLNILIHEKTKEKYEGCHRVAAVIVPGMIRVCANLSPETLSYWGACFKFAMEDLDPRRMYRLIEFIRTLINNKTIVNTFLETSRWFLVLKLTIFEWRIPALWCAINEYAKEILDHPYKAVREYIANFDIKLPNGQSTRHPDANRFIDAIRERLHQAIEIYEKKPLEARKALNFMETVIRFHTHIFMWYLRPMKSAIVRLFPCVYFN</sequence>
<dbReference type="Proteomes" id="UP000663870">
    <property type="component" value="Unassembled WGS sequence"/>
</dbReference>
<dbReference type="GO" id="GO:0005634">
    <property type="term" value="C:nucleus"/>
    <property type="evidence" value="ECO:0007669"/>
    <property type="project" value="TreeGrafter"/>
</dbReference>
<gene>
    <name evidence="3" type="ORF">JXQ802_LOCUS45155</name>
    <name evidence="2" type="ORF">PYM288_LOCUS29653</name>
</gene>
<reference evidence="3" key="1">
    <citation type="submission" date="2021-02" db="EMBL/GenBank/DDBJ databases">
        <authorList>
            <person name="Nowell W R."/>
        </authorList>
    </citation>
    <scope>NUCLEOTIDE SEQUENCE</scope>
</reference>
<protein>
    <recommendedName>
        <fullName evidence="1">Proteasome activator complex subunit 4-like HEAT repeat-like domain-containing protein</fullName>
    </recommendedName>
</protein>
<keyword evidence="4" id="KW-1185">Reference proteome</keyword>
<evidence type="ECO:0000313" key="4">
    <source>
        <dbReference type="Proteomes" id="UP000663870"/>
    </source>
</evidence>
<dbReference type="PANTHER" id="PTHR32170">
    <property type="entry name" value="PROTEASOME ACTIVATOR COMPLEX SUBUNIT 4"/>
    <property type="match status" value="1"/>
</dbReference>
<accession>A0A815YH45</accession>
<proteinExistence type="predicted"/>
<feature type="domain" description="Proteasome activator complex subunit 4-like HEAT repeat-like" evidence="1">
    <location>
        <begin position="46"/>
        <end position="102"/>
    </location>
</feature>
<dbReference type="GO" id="GO:0010499">
    <property type="term" value="P:proteasomal ubiquitin-independent protein catabolic process"/>
    <property type="evidence" value="ECO:0007669"/>
    <property type="project" value="TreeGrafter"/>
</dbReference>
<evidence type="ECO:0000313" key="3">
    <source>
        <dbReference type="EMBL" id="CAF1570455.1"/>
    </source>
</evidence>
<evidence type="ECO:0000259" key="1">
    <source>
        <dbReference type="Pfam" id="PF23096"/>
    </source>
</evidence>
<dbReference type="GO" id="GO:0016504">
    <property type="term" value="F:peptidase activator activity"/>
    <property type="evidence" value="ECO:0007669"/>
    <property type="project" value="InterPro"/>
</dbReference>
<dbReference type="EMBL" id="CAJNOH010002486">
    <property type="protein sequence ID" value="CAF1295984.1"/>
    <property type="molecule type" value="Genomic_DNA"/>
</dbReference>
<dbReference type="InterPro" id="IPR055455">
    <property type="entry name" value="HEAT_PSME4"/>
</dbReference>
<dbReference type="Pfam" id="PF23096">
    <property type="entry name" value="HEAT_PSME4"/>
    <property type="match status" value="1"/>
</dbReference>
<organism evidence="3 4">
    <name type="scientific">Rotaria sordida</name>
    <dbReference type="NCBI Taxonomy" id="392033"/>
    <lineage>
        <taxon>Eukaryota</taxon>
        <taxon>Metazoa</taxon>
        <taxon>Spiralia</taxon>
        <taxon>Gnathifera</taxon>
        <taxon>Rotifera</taxon>
        <taxon>Eurotatoria</taxon>
        <taxon>Bdelloidea</taxon>
        <taxon>Philodinida</taxon>
        <taxon>Philodinidae</taxon>
        <taxon>Rotaria</taxon>
    </lineage>
</organism>
<dbReference type="GO" id="GO:0070628">
    <property type="term" value="F:proteasome binding"/>
    <property type="evidence" value="ECO:0007669"/>
    <property type="project" value="InterPro"/>
</dbReference>
<dbReference type="PANTHER" id="PTHR32170:SF3">
    <property type="entry name" value="PROTEASOME ACTIVATOR COMPLEX SUBUNIT 4"/>
    <property type="match status" value="1"/>
</dbReference>
<comment type="caution">
    <text evidence="3">The sequence shown here is derived from an EMBL/GenBank/DDBJ whole genome shotgun (WGS) entry which is preliminary data.</text>
</comment>
<name>A0A815YH45_9BILA</name>
<dbReference type="GO" id="GO:0005829">
    <property type="term" value="C:cytosol"/>
    <property type="evidence" value="ECO:0007669"/>
    <property type="project" value="TreeGrafter"/>
</dbReference>